<keyword evidence="1" id="KW-1133">Transmembrane helix</keyword>
<evidence type="ECO:0000313" key="3">
    <source>
        <dbReference type="Proteomes" id="UP001189429"/>
    </source>
</evidence>
<feature type="non-terminal residue" evidence="2">
    <location>
        <position position="1431"/>
    </location>
</feature>
<dbReference type="Proteomes" id="UP001189429">
    <property type="component" value="Unassembled WGS sequence"/>
</dbReference>
<organism evidence="2 3">
    <name type="scientific">Prorocentrum cordatum</name>
    <dbReference type="NCBI Taxonomy" id="2364126"/>
    <lineage>
        <taxon>Eukaryota</taxon>
        <taxon>Sar</taxon>
        <taxon>Alveolata</taxon>
        <taxon>Dinophyceae</taxon>
        <taxon>Prorocentrales</taxon>
        <taxon>Prorocentraceae</taxon>
        <taxon>Prorocentrum</taxon>
    </lineage>
</organism>
<keyword evidence="3" id="KW-1185">Reference proteome</keyword>
<evidence type="ECO:0000313" key="2">
    <source>
        <dbReference type="EMBL" id="CAK0859372.1"/>
    </source>
</evidence>
<evidence type="ECO:0000256" key="1">
    <source>
        <dbReference type="SAM" id="Phobius"/>
    </source>
</evidence>
<accession>A0ABN9UI77</accession>
<gene>
    <name evidence="2" type="ORF">PCOR1329_LOCUS48762</name>
</gene>
<dbReference type="EMBL" id="CAUYUJ010015894">
    <property type="protein sequence ID" value="CAK0859372.1"/>
    <property type="molecule type" value="Genomic_DNA"/>
</dbReference>
<proteinExistence type="predicted"/>
<sequence>MALAQRGGAGQVGLAALEGVAEFYLLIAAFVLVTVVATVVAACCCCLLRCASGTGWARLRAQPAHGVPLQELQLPRQPQGRPLGELAEFIRMGGEPALAEAARDLGVPRNVVQSWWDRAARRGPHAQHDDALAATSLGGWLRDLTEEGIEPHPGPLGGFMAEVRAMVDAHAADAEMVQPLPRPELRQIRRDLEERVQCLERFAQLRALVDAQAAVALEARWRDQPYETLPEIQRDLAERILSLEVALGEGPGPPTPVPVEDWPTPVADSEYASIADEQDARQRRRVLHELKELVPEEVQEAVLRGPQAVDHPRVTWARRLGSTQSAGSALQPYVQAEEALAVQAAIDLVNAVIDEQAGQLQDDRVAQRWRARGSEECVACSVKPPRDKWGYRACTAGSQVRLLSLLLFLQGGTHEPMGNQALVQSRTPAQLRQRIGIVFRDLLQKHVAAESAAARQATGWNVAEAVQASQLLWIAPALLLRHRRSARTDVFEADPEPAGTDAIGFHALVRQRLQAAEAGADKARPPAHRAVRRRLRLLRDAAQCGPGCWRNSYLKEVGAVARGIQALARWAQMWKQGRVRDVSVEVWTAACITPADCGWAAAEPPRAPERKLRPIACAEVLTKFVEGVCIDEIMTKLLQAFEPRQLGCGTRDGALLIIYLVRSWAKCVVAEAVQEEEGETEEDDPEVLASIDLENANGRAFRSSCLRGCRHRAPELAALAATQWRPGRTTVWQRAGGHWRESTSSRGGWQGTRLMQILFAMGLEAYDGADDAQLPLHLRRLAERIPRARGGIPLLGGAAQGDLAGRPCRPAQQGWASRPGGGELGVQGGFSAAHPGITSGHLFFFMLSKSVAHALSYDARLVPSPALGAVAEPVRDRMEHIVQDMIFGKRVEAAAVTQMRLAGAFGGMGLRREAAGSTADAAFWAAWAAMQARIPVFAAALGVWIDGCAGALDAGEALSRLGAAGVTVDLQGGVRFTPAAAAEYAGGPWSTDAPADALGALQLHAGASAPEVAPGAGAGALWIQMPSAPAEWFPSSFFRAASLRRLGAVGAPRGATCRIPRRGQDGTEVRGQPMDTILSHQQLCKQGPARMRPRRALSHALAQVLRACRAEVDIERVVPELVRVGDTGVVKEAVMDLAATFPRGVQPLYIDVAIRCPHAARYAQAATTPGQAAAAAVAEKRNRYGTDVMPVVFETYWIIAPETARSLELIAAHAGCCLRDALAAPRLVPKWRATLERIVQFAAADVDLLALGTDPIAAEVRRLSEKGTALPPPLIAPYEFASELSLFDTPAPRRRARRPAAAPLAAGAMAKLPAVRAEGADTAQWLSPDDIAEVARRRLLAEREKLLERKPLEAFRLQPRFIRPDFASLKYTILTGVAPGVFFCRYIMTCDALRRQAEPDAARVVDEMVELWQEGRRDHREGGGGQERGPS</sequence>
<reference evidence="2" key="1">
    <citation type="submission" date="2023-10" db="EMBL/GenBank/DDBJ databases">
        <authorList>
            <person name="Chen Y."/>
            <person name="Shah S."/>
            <person name="Dougan E. K."/>
            <person name="Thang M."/>
            <person name="Chan C."/>
        </authorList>
    </citation>
    <scope>NUCLEOTIDE SEQUENCE [LARGE SCALE GENOMIC DNA]</scope>
</reference>
<name>A0ABN9UI77_9DINO</name>
<feature type="transmembrane region" description="Helical" evidence="1">
    <location>
        <begin position="23"/>
        <end position="42"/>
    </location>
</feature>
<protein>
    <submittedName>
        <fullName evidence="2">Uncharacterized protein</fullName>
    </submittedName>
</protein>
<keyword evidence="1" id="KW-0812">Transmembrane</keyword>
<keyword evidence="1" id="KW-0472">Membrane</keyword>
<comment type="caution">
    <text evidence="2">The sequence shown here is derived from an EMBL/GenBank/DDBJ whole genome shotgun (WGS) entry which is preliminary data.</text>
</comment>